<accession>A0A172ZBB2</accession>
<dbReference type="PRINTS" id="PR00598">
    <property type="entry name" value="HTHMARR"/>
</dbReference>
<dbReference type="Gene3D" id="1.10.10.10">
    <property type="entry name" value="Winged helix-like DNA-binding domain superfamily/Winged helix DNA-binding domain"/>
    <property type="match status" value="1"/>
</dbReference>
<evidence type="ECO:0000313" key="6">
    <source>
        <dbReference type="Proteomes" id="UP000078148"/>
    </source>
</evidence>
<reference evidence="5 6" key="2">
    <citation type="journal article" date="2016" name="Int. J. Syst. Evol. Microbiol.">
        <title>Paenibacillus bovis sp. nov., isolated from raw yak (Bos grunniens) milk.</title>
        <authorList>
            <person name="Gao C."/>
            <person name="Han J."/>
            <person name="Liu Z."/>
            <person name="Xu X."/>
            <person name="Hang F."/>
            <person name="Wu Z."/>
        </authorList>
    </citation>
    <scope>NUCLEOTIDE SEQUENCE [LARGE SCALE GENOMIC DNA]</scope>
    <source>
        <strain evidence="5 6">BD3526</strain>
    </source>
</reference>
<keyword evidence="6" id="KW-1185">Reference proteome</keyword>
<sequence>MNTNDLFQQFVAFIASVHQVSSEMTRDIPVGELTPAQYKIMEYLMVSQPVTLSEISECIHMSMPNTSRELRKLTDKGLCEKVTDPQDRRKQLIRLSDQGSTLMDEIFRTVKERFVQRTAALSGEEKVQVEQALTLLRQKILD</sequence>
<dbReference type="SMART" id="SM00347">
    <property type="entry name" value="HTH_MARR"/>
    <property type="match status" value="1"/>
</dbReference>
<dbReference type="InterPro" id="IPR000835">
    <property type="entry name" value="HTH_MarR-typ"/>
</dbReference>
<dbReference type="KEGG" id="pbv:AR543_02050"/>
<dbReference type="CDD" id="cd00090">
    <property type="entry name" value="HTH_ARSR"/>
    <property type="match status" value="1"/>
</dbReference>
<dbReference type="InterPro" id="IPR011991">
    <property type="entry name" value="ArsR-like_HTH"/>
</dbReference>
<keyword evidence="3" id="KW-0804">Transcription</keyword>
<evidence type="ECO:0000256" key="1">
    <source>
        <dbReference type="ARBA" id="ARBA00023015"/>
    </source>
</evidence>
<keyword evidence="2" id="KW-0238">DNA-binding</keyword>
<dbReference type="RefSeq" id="WP_060531401.1">
    <property type="nucleotide sequence ID" value="NZ_CP013023.1"/>
</dbReference>
<dbReference type="EMBL" id="CP013023">
    <property type="protein sequence ID" value="ANF94934.1"/>
    <property type="molecule type" value="Genomic_DNA"/>
</dbReference>
<keyword evidence="1" id="KW-0805">Transcription regulation</keyword>
<feature type="domain" description="HTH marR-type" evidence="4">
    <location>
        <begin position="3"/>
        <end position="138"/>
    </location>
</feature>
<dbReference type="AlphaFoldDB" id="A0A172ZBB2"/>
<evidence type="ECO:0000256" key="2">
    <source>
        <dbReference type="ARBA" id="ARBA00023125"/>
    </source>
</evidence>
<name>A0A172ZBB2_9BACL</name>
<reference evidence="6" key="1">
    <citation type="submission" date="2015-10" db="EMBL/GenBank/DDBJ databases">
        <title>Genome of Paenibacillus bovis sp. nov.</title>
        <authorList>
            <person name="Wu Z."/>
            <person name="Gao C."/>
            <person name="Liu Z."/>
            <person name="Zheng H."/>
        </authorList>
    </citation>
    <scope>NUCLEOTIDE SEQUENCE [LARGE SCALE GENOMIC DNA]</scope>
    <source>
        <strain evidence="6">BD3526</strain>
    </source>
</reference>
<evidence type="ECO:0000313" key="5">
    <source>
        <dbReference type="EMBL" id="ANF94934.1"/>
    </source>
</evidence>
<dbReference type="Pfam" id="PF01047">
    <property type="entry name" value="MarR"/>
    <property type="match status" value="1"/>
</dbReference>
<dbReference type="GO" id="GO:0003677">
    <property type="term" value="F:DNA binding"/>
    <property type="evidence" value="ECO:0007669"/>
    <property type="project" value="UniProtKB-KW"/>
</dbReference>
<evidence type="ECO:0000256" key="3">
    <source>
        <dbReference type="ARBA" id="ARBA00023163"/>
    </source>
</evidence>
<proteinExistence type="predicted"/>
<dbReference type="PANTHER" id="PTHR42756">
    <property type="entry name" value="TRANSCRIPTIONAL REGULATOR, MARR"/>
    <property type="match status" value="1"/>
</dbReference>
<organism evidence="5 6">
    <name type="scientific">Paenibacillus bovis</name>
    <dbReference type="NCBI Taxonomy" id="1616788"/>
    <lineage>
        <taxon>Bacteria</taxon>
        <taxon>Bacillati</taxon>
        <taxon>Bacillota</taxon>
        <taxon>Bacilli</taxon>
        <taxon>Bacillales</taxon>
        <taxon>Paenibacillaceae</taxon>
        <taxon>Paenibacillus</taxon>
    </lineage>
</organism>
<dbReference type="GO" id="GO:0003700">
    <property type="term" value="F:DNA-binding transcription factor activity"/>
    <property type="evidence" value="ECO:0007669"/>
    <property type="project" value="InterPro"/>
</dbReference>
<dbReference type="Proteomes" id="UP000078148">
    <property type="component" value="Chromosome"/>
</dbReference>
<dbReference type="PANTHER" id="PTHR42756:SF1">
    <property type="entry name" value="TRANSCRIPTIONAL REPRESSOR OF EMRAB OPERON"/>
    <property type="match status" value="1"/>
</dbReference>
<dbReference type="STRING" id="1616788.AR543_02050"/>
<dbReference type="InterPro" id="IPR036390">
    <property type="entry name" value="WH_DNA-bd_sf"/>
</dbReference>
<dbReference type="PROSITE" id="PS50995">
    <property type="entry name" value="HTH_MARR_2"/>
    <property type="match status" value="1"/>
</dbReference>
<evidence type="ECO:0000259" key="4">
    <source>
        <dbReference type="PROSITE" id="PS50995"/>
    </source>
</evidence>
<dbReference type="InterPro" id="IPR036388">
    <property type="entry name" value="WH-like_DNA-bd_sf"/>
</dbReference>
<protein>
    <submittedName>
        <fullName evidence="5">MarR family transcriptional regulator</fullName>
    </submittedName>
</protein>
<gene>
    <name evidence="5" type="ORF">AR543_02050</name>
</gene>
<dbReference type="OrthoDB" id="2314798at2"/>
<dbReference type="SUPFAM" id="SSF46785">
    <property type="entry name" value="Winged helix' DNA-binding domain"/>
    <property type="match status" value="1"/>
</dbReference>